<accession>A0AB40CML0</accession>
<protein>
    <submittedName>
        <fullName evidence="2">Uncharacterized protein LOC120278649</fullName>
    </submittedName>
</protein>
<name>A0AB40CML0_DIOCR</name>
<dbReference type="PANTHER" id="PTHR12029:SF11">
    <property type="entry name" value="METHYLTRANSFERASE TARBP1-RELATED"/>
    <property type="match status" value="1"/>
</dbReference>
<dbReference type="Proteomes" id="UP001515500">
    <property type="component" value="Chromosome 16"/>
</dbReference>
<evidence type="ECO:0000313" key="2">
    <source>
        <dbReference type="RefSeq" id="XP_039141315.1"/>
    </source>
</evidence>
<dbReference type="GO" id="GO:0030488">
    <property type="term" value="P:tRNA methylation"/>
    <property type="evidence" value="ECO:0007669"/>
    <property type="project" value="TreeGrafter"/>
</dbReference>
<proteinExistence type="predicted"/>
<evidence type="ECO:0000313" key="1">
    <source>
        <dbReference type="Proteomes" id="UP001515500"/>
    </source>
</evidence>
<dbReference type="GeneID" id="120278649"/>
<dbReference type="GO" id="GO:0016423">
    <property type="term" value="F:tRNA (guanine) methyltransferase activity"/>
    <property type="evidence" value="ECO:0007669"/>
    <property type="project" value="TreeGrafter"/>
</dbReference>
<dbReference type="PANTHER" id="PTHR12029">
    <property type="entry name" value="RNA METHYLTRANSFERASE"/>
    <property type="match status" value="1"/>
</dbReference>
<dbReference type="AlphaFoldDB" id="A0AB40CML0"/>
<dbReference type="InterPro" id="IPR045330">
    <property type="entry name" value="TRM3/TARBP1"/>
</dbReference>
<organism evidence="1 2">
    <name type="scientific">Dioscorea cayennensis subsp. rotundata</name>
    <name type="common">White Guinea yam</name>
    <name type="synonym">Dioscorea rotundata</name>
    <dbReference type="NCBI Taxonomy" id="55577"/>
    <lineage>
        <taxon>Eukaryota</taxon>
        <taxon>Viridiplantae</taxon>
        <taxon>Streptophyta</taxon>
        <taxon>Embryophyta</taxon>
        <taxon>Tracheophyta</taxon>
        <taxon>Spermatophyta</taxon>
        <taxon>Magnoliopsida</taxon>
        <taxon>Liliopsida</taxon>
        <taxon>Dioscoreales</taxon>
        <taxon>Dioscoreaceae</taxon>
        <taxon>Dioscorea</taxon>
    </lineage>
</organism>
<dbReference type="RefSeq" id="XP_039141315.1">
    <property type="nucleotide sequence ID" value="XM_039285381.1"/>
</dbReference>
<sequence length="215" mass="23898">MEVYSRNIHAYFSDSTLAAIFADIVGSLENAGEGSMSPMLRSVRLVMGLISCGRMNEITQFSSGVNYQLIMQLVQSSLILHLSCNKRRVAPIAALLSAILHRSVFSVLSMHKTIDGGEGPLKWFIRKLLDEGVKSPRTIRLAALHLTGLWLVNPKTIEFYIEELKLLSLYGSVAFDEDFEAELTENLEARSEVSLLAQSPDQELTEVIETLLIVL</sequence>
<keyword evidence="1" id="KW-1185">Reference proteome</keyword>
<gene>
    <name evidence="2" type="primary">LOC120278649</name>
</gene>
<reference evidence="2" key="1">
    <citation type="submission" date="2025-08" db="UniProtKB">
        <authorList>
            <consortium name="RefSeq"/>
        </authorList>
    </citation>
    <scope>IDENTIFICATION</scope>
</reference>